<accession>A0A4Z2G3B4</accession>
<dbReference type="OrthoDB" id="9711327at2759"/>
<feature type="compositionally biased region" description="Low complexity" evidence="1">
    <location>
        <begin position="108"/>
        <end position="119"/>
    </location>
</feature>
<dbReference type="AlphaFoldDB" id="A0A4Z2G3B4"/>
<name>A0A4Z2G3B4_9TELE</name>
<reference evidence="2 3" key="1">
    <citation type="submission" date="2019-03" db="EMBL/GenBank/DDBJ databases">
        <title>First draft genome of Liparis tanakae, snailfish: a comprehensive survey of snailfish specific genes.</title>
        <authorList>
            <person name="Kim W."/>
            <person name="Song I."/>
            <person name="Jeong J.-H."/>
            <person name="Kim D."/>
            <person name="Kim S."/>
            <person name="Ryu S."/>
            <person name="Song J.Y."/>
            <person name="Lee S.K."/>
        </authorList>
    </citation>
    <scope>NUCLEOTIDE SEQUENCE [LARGE SCALE GENOMIC DNA]</scope>
    <source>
        <tissue evidence="2">Muscle</tissue>
    </source>
</reference>
<dbReference type="Proteomes" id="UP000314294">
    <property type="component" value="Unassembled WGS sequence"/>
</dbReference>
<feature type="region of interest" description="Disordered" evidence="1">
    <location>
        <begin position="103"/>
        <end position="174"/>
    </location>
</feature>
<evidence type="ECO:0000313" key="3">
    <source>
        <dbReference type="Proteomes" id="UP000314294"/>
    </source>
</evidence>
<evidence type="ECO:0000313" key="2">
    <source>
        <dbReference type="EMBL" id="TNN47032.1"/>
    </source>
</evidence>
<organism evidence="2 3">
    <name type="scientific">Liparis tanakae</name>
    <name type="common">Tanaka's snailfish</name>
    <dbReference type="NCBI Taxonomy" id="230148"/>
    <lineage>
        <taxon>Eukaryota</taxon>
        <taxon>Metazoa</taxon>
        <taxon>Chordata</taxon>
        <taxon>Craniata</taxon>
        <taxon>Vertebrata</taxon>
        <taxon>Euteleostomi</taxon>
        <taxon>Actinopterygii</taxon>
        <taxon>Neopterygii</taxon>
        <taxon>Teleostei</taxon>
        <taxon>Neoteleostei</taxon>
        <taxon>Acanthomorphata</taxon>
        <taxon>Eupercaria</taxon>
        <taxon>Perciformes</taxon>
        <taxon>Cottioidei</taxon>
        <taxon>Cottales</taxon>
        <taxon>Liparidae</taxon>
        <taxon>Liparis</taxon>
    </lineage>
</organism>
<comment type="caution">
    <text evidence="2">The sequence shown here is derived from an EMBL/GenBank/DDBJ whole genome shotgun (WGS) entry which is preliminary data.</text>
</comment>
<sequence length="365" mass="40420">MRHEARPSRQEKAVGKSSAGKSLKDLTVRSRLARVGGSTPTEERFYIPLDPFHSRPKWPPGTGGTEPSGHRAEDHPVNASTCGPLRPAPPVFLDHFLDPSWTPPGPLLDPLTDPSQTPSQTPPGPLTDPSQIPHRPPHRPLLDTLTDPSWTPHRPLTGPSSTPSQIPPEGHPLNGQQGLLLLGLKLRATSYKLRSTRYELRATSYEVRATSYKLRSTRYELRATSYELRATSYEVRLGLTGSAPRTLHESPLSGPLLRGSAGPERGGTGDTFNSDTRPVRSQEVRRYWPLRPRNGHRGIGRFCEVLKEDEDPGETDSSLRRIRRFILSTRQGEEGHKDKNIKSAVGYVRETGDRGHVSQTSVVLL</sequence>
<dbReference type="EMBL" id="SRLO01000760">
    <property type="protein sequence ID" value="TNN47032.1"/>
    <property type="molecule type" value="Genomic_DNA"/>
</dbReference>
<keyword evidence="3" id="KW-1185">Reference proteome</keyword>
<feature type="region of interest" description="Disordered" evidence="1">
    <location>
        <begin position="1"/>
        <end position="90"/>
    </location>
</feature>
<gene>
    <name evidence="2" type="ORF">EYF80_042765</name>
</gene>
<feature type="region of interest" description="Disordered" evidence="1">
    <location>
        <begin position="243"/>
        <end position="280"/>
    </location>
</feature>
<evidence type="ECO:0000256" key="1">
    <source>
        <dbReference type="SAM" id="MobiDB-lite"/>
    </source>
</evidence>
<feature type="compositionally biased region" description="Basic and acidic residues" evidence="1">
    <location>
        <begin position="1"/>
        <end position="14"/>
    </location>
</feature>
<proteinExistence type="predicted"/>
<protein>
    <submittedName>
        <fullName evidence="2">Uncharacterized protein</fullName>
    </submittedName>
</protein>